<keyword evidence="1 3" id="KW-0732">Signal</keyword>
<evidence type="ECO:0000313" key="7">
    <source>
        <dbReference type="Proteomes" id="UP000515743"/>
    </source>
</evidence>
<dbReference type="InterPro" id="IPR029052">
    <property type="entry name" value="Metallo-depent_PP-like"/>
</dbReference>
<feature type="signal peptide" evidence="3">
    <location>
        <begin position="1"/>
        <end position="27"/>
    </location>
</feature>
<feature type="domain" description="Purple acid phosphatase N-terminal" evidence="5">
    <location>
        <begin position="50"/>
        <end position="154"/>
    </location>
</feature>
<dbReference type="Pfam" id="PF00149">
    <property type="entry name" value="Metallophos"/>
    <property type="match status" value="1"/>
</dbReference>
<sequence length="539" mass="58834">MQKRFVTALTASITAVSLTFTSVPALAQESDPVSYVDIPGVTDETGIQNIVFGVGADETEANLSWLTEKDVTGQSVQFGVAGEVTADNIATAGTTVATDSTNADISVSYDYDGTETGKFSSHKAVITGLEENTSYVYRVGSDATGWSELQEFSTKSFGDEWNFLAVGDPQLGSGGNIGYEGTPDERTEADATAWANNLDQVFAELPDTSYILSGGDQTNKSNKQEHNGFTSAEQLQQYRLAPNNGNHDDVDLASYNAFYNRPNLSADGHNYFYEYNNSLVVSLDSNHWWDYENDKQFVRDAIEKAGSDKDWIIVTFHHALFSQAYHQEDTNVMAMRDEMTRFYSEMGVDLVISGHDHIHTRSHLMDGNRPVVSEAENKVGEVLHPEEGQVQYLTLNSASGSKFYNFYDPAVGDRPEDYTYEQSKADGSMRYWTALWDQNFSPDYTNIEVSGDELKVTTKDFNGDLVDEFTLAKGASDGGSSDGSSDGSSGGSSTGSAGWLTPVLMLVAFLGGAALSQFANFKIPGVDLKKLAQQHGIKF</sequence>
<proteinExistence type="predicted"/>
<accession>A0A7G7CR12</accession>
<keyword evidence="7" id="KW-1185">Reference proteome</keyword>
<dbReference type="InterPro" id="IPR015914">
    <property type="entry name" value="PAPs_N"/>
</dbReference>
<feature type="region of interest" description="Disordered" evidence="2">
    <location>
        <begin position="474"/>
        <end position="493"/>
    </location>
</feature>
<dbReference type="Gene3D" id="2.60.40.380">
    <property type="entry name" value="Purple acid phosphatase-like, N-terminal"/>
    <property type="match status" value="1"/>
</dbReference>
<evidence type="ECO:0000256" key="3">
    <source>
        <dbReference type="SAM" id="SignalP"/>
    </source>
</evidence>
<dbReference type="GO" id="GO:0046872">
    <property type="term" value="F:metal ion binding"/>
    <property type="evidence" value="ECO:0007669"/>
    <property type="project" value="InterPro"/>
</dbReference>
<feature type="domain" description="Calcineurin-like phosphoesterase" evidence="4">
    <location>
        <begin position="163"/>
        <end position="358"/>
    </location>
</feature>
<dbReference type="GO" id="GO:0003993">
    <property type="term" value="F:acid phosphatase activity"/>
    <property type="evidence" value="ECO:0007669"/>
    <property type="project" value="InterPro"/>
</dbReference>
<dbReference type="KEGG" id="cik:H0194_03125"/>
<evidence type="ECO:0000259" key="5">
    <source>
        <dbReference type="Pfam" id="PF16656"/>
    </source>
</evidence>
<dbReference type="EMBL" id="CP059404">
    <property type="protein sequence ID" value="QNE90028.1"/>
    <property type="molecule type" value="Genomic_DNA"/>
</dbReference>
<dbReference type="Pfam" id="PF16656">
    <property type="entry name" value="Pur_ac_phosph_N"/>
    <property type="match status" value="1"/>
</dbReference>
<dbReference type="SUPFAM" id="SSF49363">
    <property type="entry name" value="Purple acid phosphatase, N-terminal domain"/>
    <property type="match status" value="1"/>
</dbReference>
<evidence type="ECO:0000259" key="4">
    <source>
        <dbReference type="Pfam" id="PF00149"/>
    </source>
</evidence>
<evidence type="ECO:0000256" key="2">
    <source>
        <dbReference type="SAM" id="MobiDB-lite"/>
    </source>
</evidence>
<organism evidence="6 7">
    <name type="scientific">Corynebacterium incognita</name>
    <dbReference type="NCBI Taxonomy" id="2754725"/>
    <lineage>
        <taxon>Bacteria</taxon>
        <taxon>Bacillati</taxon>
        <taxon>Actinomycetota</taxon>
        <taxon>Actinomycetes</taxon>
        <taxon>Mycobacteriales</taxon>
        <taxon>Corynebacteriaceae</taxon>
        <taxon>Corynebacterium</taxon>
    </lineage>
</organism>
<reference evidence="6 7" key="1">
    <citation type="submission" date="2020-07" db="EMBL/GenBank/DDBJ databases">
        <title>Complete genome and description of Corynebacterium incognita strain Marseille-Q3630 sp. nov.</title>
        <authorList>
            <person name="Boxberger M."/>
        </authorList>
    </citation>
    <scope>NUCLEOTIDE SEQUENCE [LARGE SCALE GENOMIC DNA]</scope>
    <source>
        <strain evidence="6 7">Marseille-Q3630</strain>
    </source>
</reference>
<dbReference type="InterPro" id="IPR008963">
    <property type="entry name" value="Purple_acid_Pase-like_N"/>
</dbReference>
<feature type="chain" id="PRO_5028900582" evidence="3">
    <location>
        <begin position="28"/>
        <end position="539"/>
    </location>
</feature>
<evidence type="ECO:0000313" key="6">
    <source>
        <dbReference type="EMBL" id="QNE90028.1"/>
    </source>
</evidence>
<dbReference type="RefSeq" id="WP_185176402.1">
    <property type="nucleotide sequence ID" value="NZ_CP059404.1"/>
</dbReference>
<gene>
    <name evidence="6" type="ORF">H0194_03125</name>
</gene>
<dbReference type="PANTHER" id="PTHR45867">
    <property type="entry name" value="PURPLE ACID PHOSPHATASE"/>
    <property type="match status" value="1"/>
</dbReference>
<evidence type="ECO:0000256" key="1">
    <source>
        <dbReference type="ARBA" id="ARBA00022729"/>
    </source>
</evidence>
<dbReference type="Gene3D" id="3.60.21.10">
    <property type="match status" value="1"/>
</dbReference>
<dbReference type="AlphaFoldDB" id="A0A7G7CR12"/>
<protein>
    <submittedName>
        <fullName evidence="6">Metallophosphoesterase family protein</fullName>
    </submittedName>
</protein>
<dbReference type="PANTHER" id="PTHR45867:SF3">
    <property type="entry name" value="ACID PHOSPHATASE TYPE 7"/>
    <property type="match status" value="1"/>
</dbReference>
<dbReference type="Proteomes" id="UP000515743">
    <property type="component" value="Chromosome"/>
</dbReference>
<dbReference type="SUPFAM" id="SSF56300">
    <property type="entry name" value="Metallo-dependent phosphatases"/>
    <property type="match status" value="1"/>
</dbReference>
<name>A0A7G7CR12_9CORY</name>
<dbReference type="InterPro" id="IPR004843">
    <property type="entry name" value="Calcineurin-like_PHP"/>
</dbReference>